<feature type="domain" description="Fibronectin type-III" evidence="17">
    <location>
        <begin position="1371"/>
        <end position="1469"/>
    </location>
</feature>
<dbReference type="GO" id="GO:0016020">
    <property type="term" value="C:membrane"/>
    <property type="evidence" value="ECO:0007669"/>
    <property type="project" value="UniProtKB-SubCell"/>
</dbReference>
<feature type="domain" description="Fibronectin type-III" evidence="17">
    <location>
        <begin position="4824"/>
        <end position="4911"/>
    </location>
</feature>
<feature type="region of interest" description="Disordered" evidence="13">
    <location>
        <begin position="2934"/>
        <end position="2954"/>
    </location>
</feature>
<keyword evidence="19" id="KW-1185">Reference proteome</keyword>
<evidence type="ECO:0000313" key="19">
    <source>
        <dbReference type="Proteomes" id="UP000515161"/>
    </source>
</evidence>
<dbReference type="PANTHER" id="PTHR46957">
    <property type="entry name" value="CYTOKINE RECEPTOR"/>
    <property type="match status" value="1"/>
</dbReference>
<dbReference type="GeneID" id="117551395"/>
<evidence type="ECO:0000259" key="17">
    <source>
        <dbReference type="PROSITE" id="PS50853"/>
    </source>
</evidence>
<feature type="domain" description="Fibronectin type-III" evidence="17">
    <location>
        <begin position="4531"/>
        <end position="4616"/>
    </location>
</feature>
<dbReference type="FunFam" id="2.60.40.10:FF:001100">
    <property type="entry name" value="Usherin"/>
    <property type="match status" value="1"/>
</dbReference>
<dbReference type="Gene3D" id="2.60.120.260">
    <property type="entry name" value="Galactose-binding domain-like"/>
    <property type="match status" value="1"/>
</dbReference>
<feature type="domain" description="Laminin EGF-like" evidence="16">
    <location>
        <begin position="1175"/>
        <end position="1225"/>
    </location>
</feature>
<evidence type="ECO:0000256" key="9">
    <source>
        <dbReference type="ARBA" id="ARBA00023180"/>
    </source>
</evidence>
<dbReference type="FunFam" id="2.10.25.10:FF:000090">
    <property type="entry name" value="laminin subunit alpha"/>
    <property type="match status" value="4"/>
</dbReference>
<dbReference type="CTD" id="7399"/>
<feature type="domain" description="Fibronectin type-III" evidence="17">
    <location>
        <begin position="2928"/>
        <end position="3030"/>
    </location>
</feature>
<dbReference type="InterPro" id="IPR001791">
    <property type="entry name" value="Laminin_G"/>
</dbReference>
<dbReference type="Pfam" id="PF13385">
    <property type="entry name" value="Laminin_G_3"/>
    <property type="match status" value="1"/>
</dbReference>
<evidence type="ECO:0000256" key="1">
    <source>
        <dbReference type="ARBA" id="ARBA00004302"/>
    </source>
</evidence>
<dbReference type="Pfam" id="PF02210">
    <property type="entry name" value="Laminin_G_2"/>
    <property type="match status" value="2"/>
</dbReference>
<protein>
    <submittedName>
        <fullName evidence="20">Usherin</fullName>
    </submittedName>
</protein>
<evidence type="ECO:0000259" key="15">
    <source>
        <dbReference type="PROSITE" id="PS50025"/>
    </source>
</evidence>
<dbReference type="PROSITE" id="PS01248">
    <property type="entry name" value="EGF_LAM_1"/>
    <property type="match status" value="2"/>
</dbReference>
<feature type="domain" description="Laminin EGF-like" evidence="16">
    <location>
        <begin position="968"/>
        <end position="1016"/>
    </location>
</feature>
<feature type="disulfide bond" evidence="12">
    <location>
        <begin position="1039"/>
        <end position="1048"/>
    </location>
</feature>
<organism evidence="19 20">
    <name type="scientific">Gymnodraco acuticeps</name>
    <name type="common">Antarctic dragonfish</name>
    <dbReference type="NCBI Taxonomy" id="8218"/>
    <lineage>
        <taxon>Eukaryota</taxon>
        <taxon>Metazoa</taxon>
        <taxon>Chordata</taxon>
        <taxon>Craniata</taxon>
        <taxon>Vertebrata</taxon>
        <taxon>Euteleostomi</taxon>
        <taxon>Actinopterygii</taxon>
        <taxon>Neopterygii</taxon>
        <taxon>Teleostei</taxon>
        <taxon>Neoteleostei</taxon>
        <taxon>Acanthomorphata</taxon>
        <taxon>Eupercaria</taxon>
        <taxon>Perciformes</taxon>
        <taxon>Notothenioidei</taxon>
        <taxon>Bathydraconidae</taxon>
        <taxon>Gymnodraco</taxon>
    </lineage>
</organism>
<evidence type="ECO:0000256" key="8">
    <source>
        <dbReference type="ARBA" id="ARBA00023157"/>
    </source>
</evidence>
<feature type="domain" description="Fibronectin type-III" evidence="17">
    <location>
        <begin position="2579"/>
        <end position="2671"/>
    </location>
</feature>
<feature type="domain" description="Fibronectin type-III" evidence="17">
    <location>
        <begin position="2672"/>
        <end position="2772"/>
    </location>
</feature>
<feature type="region of interest" description="Disordered" evidence="13">
    <location>
        <begin position="4985"/>
        <end position="5008"/>
    </location>
</feature>
<dbReference type="InterPro" id="IPR003961">
    <property type="entry name" value="FN3_dom"/>
</dbReference>
<feature type="domain" description="Fibronectin type-III" evidence="17">
    <location>
        <begin position="4055"/>
        <end position="4145"/>
    </location>
</feature>
<feature type="domain" description="Fibronectin type-III" evidence="17">
    <location>
        <begin position="3441"/>
        <end position="3531"/>
    </location>
</feature>
<feature type="domain" description="Fibronectin type-III" evidence="17">
    <location>
        <begin position="2493"/>
        <end position="2578"/>
    </location>
</feature>
<evidence type="ECO:0000256" key="14">
    <source>
        <dbReference type="SAM" id="Phobius"/>
    </source>
</evidence>
<feature type="domain" description="Fibronectin type-III" evidence="17">
    <location>
        <begin position="1593"/>
        <end position="1700"/>
    </location>
</feature>
<keyword evidence="7" id="KW-0084">Basement membrane</keyword>
<evidence type="ECO:0000256" key="5">
    <source>
        <dbReference type="ARBA" id="ARBA00022729"/>
    </source>
</evidence>
<feature type="domain" description="Fibronectin type-III" evidence="17">
    <location>
        <begin position="2774"/>
        <end position="2862"/>
    </location>
</feature>
<dbReference type="InterPro" id="IPR002049">
    <property type="entry name" value="LE_dom"/>
</dbReference>
<feature type="disulfide bond" evidence="12">
    <location>
        <begin position="970"/>
        <end position="987"/>
    </location>
</feature>
<feature type="disulfide bond" evidence="12">
    <location>
        <begin position="1175"/>
        <end position="1187"/>
    </location>
</feature>
<dbReference type="SMART" id="SM00136">
    <property type="entry name" value="LamNT"/>
    <property type="match status" value="1"/>
</dbReference>
<dbReference type="SUPFAM" id="SSF49899">
    <property type="entry name" value="Concanavalin A-like lectins/glucanases"/>
    <property type="match status" value="3"/>
</dbReference>
<dbReference type="InterPro" id="IPR013783">
    <property type="entry name" value="Ig-like_fold"/>
</dbReference>
<dbReference type="SMART" id="SM00060">
    <property type="entry name" value="FN3"/>
    <property type="match status" value="34"/>
</dbReference>
<feature type="domain" description="Fibronectin type-III" evidence="17">
    <location>
        <begin position="4912"/>
        <end position="4993"/>
    </location>
</feature>
<dbReference type="FunFam" id="2.60.40.10:FF:001176">
    <property type="entry name" value="Usherin"/>
    <property type="match status" value="2"/>
</dbReference>
<keyword evidence="14" id="KW-1133">Transmembrane helix</keyword>
<gene>
    <name evidence="20" type="primary">ush2a</name>
</gene>
<feature type="domain" description="Fibronectin type-III" evidence="17">
    <location>
        <begin position="5298"/>
        <end position="5401"/>
    </location>
</feature>
<evidence type="ECO:0000256" key="4">
    <source>
        <dbReference type="ARBA" id="ARBA00022530"/>
    </source>
</evidence>
<dbReference type="FunFam" id="2.60.40.10:FF:001285">
    <property type="entry name" value="Usherin"/>
    <property type="match status" value="1"/>
</dbReference>
<evidence type="ECO:0000256" key="6">
    <source>
        <dbReference type="ARBA" id="ARBA00022737"/>
    </source>
</evidence>
<feature type="domain" description="Laminin EGF-like" evidence="16">
    <location>
        <begin position="1069"/>
        <end position="1124"/>
    </location>
</feature>
<feature type="domain" description="Fibronectin type-III" evidence="17">
    <location>
        <begin position="4619"/>
        <end position="4727"/>
    </location>
</feature>
<evidence type="ECO:0000256" key="13">
    <source>
        <dbReference type="SAM" id="MobiDB-lite"/>
    </source>
</evidence>
<feature type="domain" description="Laminin EGF-like" evidence="16">
    <location>
        <begin position="1017"/>
        <end position="1068"/>
    </location>
</feature>
<dbReference type="GO" id="GO:0005604">
    <property type="term" value="C:basement membrane"/>
    <property type="evidence" value="ECO:0007669"/>
    <property type="project" value="UniProtKB-SubCell"/>
</dbReference>
<keyword evidence="11 12" id="KW-0424">Laminin EGF-like domain</keyword>
<evidence type="ECO:0000256" key="10">
    <source>
        <dbReference type="ARBA" id="ARBA00023273"/>
    </source>
</evidence>
<dbReference type="Gene3D" id="2.10.25.10">
    <property type="entry name" value="Laminin"/>
    <property type="match status" value="9"/>
</dbReference>
<feature type="domain" description="Fibronectin type-III" evidence="17">
    <location>
        <begin position="1278"/>
        <end position="1370"/>
    </location>
</feature>
<keyword evidence="9" id="KW-0325">Glycoprotein</keyword>
<comment type="caution">
    <text evidence="12">Lacks conserved residue(s) required for the propagation of feature annotation.</text>
</comment>
<dbReference type="FunFam" id="2.10.25.10:FF:000275">
    <property type="entry name" value="usherin"/>
    <property type="match status" value="1"/>
</dbReference>
<dbReference type="RefSeq" id="XP_034080153.1">
    <property type="nucleotide sequence ID" value="XM_034224262.1"/>
</dbReference>
<dbReference type="FunFam" id="2.60.40.10:FF:001211">
    <property type="entry name" value="Usherin"/>
    <property type="match status" value="1"/>
</dbReference>
<dbReference type="FunFam" id="2.10.25.10:FF:000224">
    <property type="entry name" value="Usherin"/>
    <property type="match status" value="1"/>
</dbReference>
<keyword evidence="6" id="KW-0677">Repeat</keyword>
<feature type="disulfide bond" evidence="12">
    <location>
        <begin position="1247"/>
        <end position="1256"/>
    </location>
</feature>
<evidence type="ECO:0000313" key="20">
    <source>
        <dbReference type="RefSeq" id="XP_034080153.1"/>
    </source>
</evidence>
<feature type="region of interest" description="Disordered" evidence="13">
    <location>
        <begin position="2283"/>
        <end position="2320"/>
    </location>
</feature>
<feature type="domain" description="Fibronectin type-III" evidence="17">
    <location>
        <begin position="3031"/>
        <end position="3133"/>
    </location>
</feature>
<dbReference type="SUPFAM" id="SSF57196">
    <property type="entry name" value="EGF/Laminin"/>
    <property type="match status" value="8"/>
</dbReference>
<dbReference type="OrthoDB" id="5984158at2759"/>
<dbReference type="CDD" id="cd00110">
    <property type="entry name" value="LamG"/>
    <property type="match status" value="2"/>
</dbReference>
<dbReference type="FunFam" id="2.60.40.10:FF:000819">
    <property type="entry name" value="Usherin"/>
    <property type="match status" value="1"/>
</dbReference>
<feature type="disulfide bond" evidence="12">
    <location>
        <begin position="968"/>
        <end position="980"/>
    </location>
</feature>
<dbReference type="PROSITE" id="PS51117">
    <property type="entry name" value="LAMININ_NTER"/>
    <property type="match status" value="1"/>
</dbReference>
<feature type="disulfide bond" evidence="12">
    <location>
        <begin position="989"/>
        <end position="998"/>
    </location>
</feature>
<feature type="region of interest" description="Disordered" evidence="13">
    <location>
        <begin position="3949"/>
        <end position="3968"/>
    </location>
</feature>
<feature type="disulfide bond" evidence="12">
    <location>
        <begin position="1209"/>
        <end position="1223"/>
    </location>
</feature>
<feature type="domain" description="Fibronectin type-III" evidence="17">
    <location>
        <begin position="5104"/>
        <end position="5205"/>
    </location>
</feature>
<keyword evidence="5" id="KW-0732">Signal</keyword>
<feature type="domain" description="Laminin EGF-like" evidence="16">
    <location>
        <begin position="1226"/>
        <end position="1276"/>
    </location>
</feature>
<dbReference type="FunFam" id="2.60.120.200:FF:000126">
    <property type="entry name" value="usherin"/>
    <property type="match status" value="1"/>
</dbReference>
<dbReference type="PANTHER" id="PTHR46957:SF7">
    <property type="entry name" value="USHERIN"/>
    <property type="match status" value="1"/>
</dbReference>
<feature type="domain" description="Fibronectin type-III" evidence="17">
    <location>
        <begin position="2307"/>
        <end position="2393"/>
    </location>
</feature>
<keyword evidence="8 12" id="KW-1015">Disulfide bond</keyword>
<dbReference type="InterPro" id="IPR008211">
    <property type="entry name" value="Laminin_N"/>
</dbReference>
<dbReference type="CDD" id="cd00055">
    <property type="entry name" value="EGF_Lam"/>
    <property type="match status" value="10"/>
</dbReference>
<feature type="domain" description="Fibronectin type-III" evidence="17">
    <location>
        <begin position="2394"/>
        <end position="2492"/>
    </location>
</feature>
<feature type="domain" description="Laminin G" evidence="15">
    <location>
        <begin position="1949"/>
        <end position="2135"/>
    </location>
</feature>
<proteinExistence type="predicted"/>
<keyword evidence="4" id="KW-0272">Extracellular matrix</keyword>
<keyword evidence="14" id="KW-0472">Membrane</keyword>
<feature type="domain" description="Fibronectin type-III" evidence="17">
    <location>
        <begin position="3346"/>
        <end position="3439"/>
    </location>
</feature>
<dbReference type="SMART" id="SM00180">
    <property type="entry name" value="EGF_Lam"/>
    <property type="match status" value="10"/>
</dbReference>
<feature type="domain" description="Fibronectin type-III" evidence="17">
    <location>
        <begin position="2201"/>
        <end position="2306"/>
    </location>
</feature>
<evidence type="ECO:0000259" key="16">
    <source>
        <dbReference type="PROSITE" id="PS50027"/>
    </source>
</evidence>
<dbReference type="KEGG" id="gacu:117551395"/>
<dbReference type="CDD" id="cd00063">
    <property type="entry name" value="FN3"/>
    <property type="match status" value="32"/>
</dbReference>
<evidence type="ECO:0000256" key="7">
    <source>
        <dbReference type="ARBA" id="ARBA00022869"/>
    </source>
</evidence>
<dbReference type="FunFam" id="2.60.40.10:FF:001379">
    <property type="entry name" value="Usherin"/>
    <property type="match status" value="1"/>
</dbReference>
<dbReference type="Gene3D" id="2.60.120.200">
    <property type="match status" value="3"/>
</dbReference>
<dbReference type="PRINTS" id="PR00011">
    <property type="entry name" value="EGFLAMININ"/>
</dbReference>
<feature type="domain" description="Laminin N-terminal" evidence="18">
    <location>
        <begin position="481"/>
        <end position="736"/>
    </location>
</feature>
<feature type="disulfide bond" evidence="12">
    <location>
        <begin position="940"/>
        <end position="949"/>
    </location>
</feature>
<feature type="compositionally biased region" description="Low complexity" evidence="13">
    <location>
        <begin position="2309"/>
        <end position="2320"/>
    </location>
</feature>
<dbReference type="FunFam" id="2.60.40.10:FF:001030">
    <property type="entry name" value="Usherin"/>
    <property type="match status" value="1"/>
</dbReference>
<dbReference type="Gene3D" id="2.60.40.10">
    <property type="entry name" value="Immunoglobulins"/>
    <property type="match status" value="33"/>
</dbReference>
<feature type="transmembrane region" description="Helical" evidence="14">
    <location>
        <begin position="5512"/>
        <end position="5534"/>
    </location>
</feature>
<reference evidence="20" key="1">
    <citation type="submission" date="2025-08" db="UniProtKB">
        <authorList>
            <consortium name="RefSeq"/>
        </authorList>
    </citation>
    <scope>IDENTIFICATION</scope>
</reference>
<dbReference type="InParanoid" id="A0A6P8UVX3"/>
<dbReference type="Pfam" id="PF00053">
    <property type="entry name" value="EGF_laminin"/>
    <property type="match status" value="10"/>
</dbReference>
<evidence type="ECO:0000256" key="11">
    <source>
        <dbReference type="ARBA" id="ARBA00023292"/>
    </source>
</evidence>
<feature type="disulfide bond" evidence="12">
    <location>
        <begin position="1177"/>
        <end position="1194"/>
    </location>
</feature>
<dbReference type="InterPro" id="IPR013320">
    <property type="entry name" value="ConA-like_dom_sf"/>
</dbReference>
<dbReference type="PROSITE" id="PS50853">
    <property type="entry name" value="FN3"/>
    <property type="match status" value="32"/>
</dbReference>
<dbReference type="PROSITE" id="PS50025">
    <property type="entry name" value="LAM_G_DOMAIN"/>
    <property type="match status" value="2"/>
</dbReference>
<dbReference type="SMART" id="SM00282">
    <property type="entry name" value="LamG"/>
    <property type="match status" value="3"/>
</dbReference>
<dbReference type="FunFam" id="2.10.25.10:FF:000105">
    <property type="entry name" value="laminin subunit gamma-1"/>
    <property type="match status" value="1"/>
</dbReference>
<feature type="domain" description="Laminin EGF-like" evidence="16">
    <location>
        <begin position="860"/>
        <end position="912"/>
    </location>
</feature>
<feature type="domain" description="Laminin G" evidence="15">
    <location>
        <begin position="1749"/>
        <end position="1944"/>
    </location>
</feature>
<dbReference type="SMART" id="SM00560">
    <property type="entry name" value="LamGL"/>
    <property type="match status" value="1"/>
</dbReference>
<feature type="domain" description="Fibronectin type-III" evidence="17">
    <location>
        <begin position="3134"/>
        <end position="3227"/>
    </location>
</feature>
<dbReference type="FunFam" id="2.60.40.10:FF:001168">
    <property type="entry name" value="Usherin"/>
    <property type="match status" value="1"/>
</dbReference>
<dbReference type="InterPro" id="IPR006558">
    <property type="entry name" value="LamG-like"/>
</dbReference>
<keyword evidence="14" id="KW-0812">Transmembrane</keyword>
<dbReference type="Proteomes" id="UP000515161">
    <property type="component" value="Unplaced"/>
</dbReference>
<feature type="compositionally biased region" description="Low complexity" evidence="13">
    <location>
        <begin position="4985"/>
        <end position="5000"/>
    </location>
</feature>
<name>A0A6P8UVX3_GYMAC</name>
<feature type="disulfide bond" evidence="12">
    <location>
        <begin position="1226"/>
        <end position="1238"/>
    </location>
</feature>
<dbReference type="FunFam" id="2.60.40.10:FF:001004">
    <property type="entry name" value="Usherin"/>
    <property type="match status" value="1"/>
</dbReference>
<keyword evidence="10" id="KW-0966">Cell projection</keyword>
<evidence type="ECO:0000259" key="18">
    <source>
        <dbReference type="PROSITE" id="PS51117"/>
    </source>
</evidence>
<accession>A0A6P8UVX3</accession>
<feature type="domain" description="Fibronectin type-III" evidence="17">
    <location>
        <begin position="4427"/>
        <end position="4530"/>
    </location>
</feature>
<dbReference type="Pfam" id="PF00041">
    <property type="entry name" value="fn3"/>
    <property type="match status" value="18"/>
</dbReference>
<dbReference type="SUPFAM" id="SSF49265">
    <property type="entry name" value="Fibronectin type III"/>
    <property type="match status" value="21"/>
</dbReference>
<dbReference type="PROSITE" id="PS50027">
    <property type="entry name" value="EGF_LAM_2"/>
    <property type="match status" value="7"/>
</dbReference>
<sequence length="5677" mass="618237">MTVITYSSAAGRFPKKIQVLEHPSALGNVPETLSKIGEHRTMLDPLENPTLEYCGVKGQRWIDQRDNEGGVAGEKAKRKRQTWRTGVSRERMERRWREEQFDFNRNKCIKEVGGKYIEGEDRKGTNASGIPHVMLTRNTEIKQVEKSLGETKRWCGFSWPFYLKNITERGKATMKRIRWHNIFLWFTLLLFSLCPKPASSQGHFPRMENLAAFKPVSTSPPRSTCGVPERSSYCQTPSSQPELTTCYQAFCVQDCPYRSSTPPYAPLLLPAHRGSCVTQDRNGTRPGTETENRTNNSSEGVPGGSSSVLFRPVQDGCLVSPPSQKLGALGSLTLALWIKPSSSGEICRWPSVFCCRDDHGCHQRSQMKGGLLLEKSSRQRLFFSVTVSEQAVNLHYGQSSSQTPLTASFRTEGRLTPERWTHLVLQVHNRHVSLFLDGLEEDGTPFDTQSLSGRLSDISEDGAIWVGLSSNGSNQFIGWMQDFRLYPATLTNREIVEVYSGFLPELHAQAECRCPPSHPRVHPLVERYCIPNGVEDTTNDRVLRLNLNAHPLSYINDQDMGTTWLSKIMTTQELDEGLTITVDLVNGQYQIFYVIVQFGGLLPESILIQRRRLDIAELESGIATEQPWLDWQYMANNCSVFEMQNNGPLLRPDSVNCLQLSSDLPFSGGNIIFSLLTPEPNLRPGYNDFYNTPALQKMAHATQVRIHLSGQSNSRAAGVNQRHRYYAINEITISGRCECHGHADHCETSGKPYRCLCLPGSHTEGNNCQRCAPLYNDKPFRSGDQLQPMNCRPCQCHGHALSCHYDEGVDEQPDEHYRGGGGVCDHCMHNTTGKNCELCRSGFFWLEESDPTSGDLCQPCNCNTAGTVNSSKECSEAGGQCQCKVAVTGRRCTDCLSGWYGLTASNPNGCTRCNCSDLGIINNATEGDHSCNPYTGLCQCKLHVTGLSCDRCEFGYWNLSHPDGCVPCDCDPLGSFSPYCEPEGGQCECKPGVGGQRCDSCGRGSYGLRLEGSCASCNCSQEGTAPGTDCDPHTGQCVCKEHVEGRLCEVCLHGYHTLEQRNSLGCLPCVCDTHGTVPESVCDMWTGQCPCREGVEGARCTNCAHNYYNRSLQLQNRLSQGCVPCVCDLRGIVAGSVCDSTTGQCVCVPTRYGKDCSSCRPGFYLSPDQSVCAECDCHPMGAAQRGCERQTGQCVCVHPSVGGRRCDQCHEMFFGFNPGLGRCEPCACDPLGSANGSCHPDSGMCVCKLLVTGDKCNKCQPGASHFDRENHFGCSKEPFQQPAPVGVALSYSSIRLSWHPPDSPNSNRLNYTLIRDGQSVHTIQSHYPFSPESFEDTGLFPYNNYSYWVITANVVGAAISAAASYQTLGAPPEAEHLHLNLVGRAGPTAASFNWSTPRNDTGPVKRFVLSSQEFGGAEPVVHYTGLSTEAVVSGLKPFTQYTVTLEACSSGGCTSTQPLSLLTASAPPRNQPPPRVTATGPHTLNASWDPPSQPNGVITRYEVFLRGPMETQNSSGPADEKRVFVSAGWLDLSDSPEAQLTNRSTVPPPESSTTVDNLEAFSTYQMRVVSINVAGSVTSGWTTARTMEGVPEWIAPPDVTSLSSSSLKVVWSSAEGRGVIARGQVTEYRVNLLTEQANNPYAPPVISQVLHRVGPSSPPVYVVKGLNPYHVYNFTVTLCTKTGCISSLPSTGLTLPAAPTGLSPPHLHPVNDTTIQIDWDPPSQLNGPHPLYQVERIDVSLSDPRGPVVRGTRFSGNSFYQFPSDTLPANTDFTGVELSFKTQSPDGLLLCAFSPGSQEEFLAIHLKHGRPYFLFDPQGSAVAVSVHGDGGRRYNDGQWHSIIATRRGAVGTIVVNNQYRGSASASSGSTIIGENTGMFIGGLPEDFTLLREDSGDAWLVRQGFSGCLRDVSFKMTDGPSEDWKSLDWAKATNKESVYESWEGCPIQTVEGAHFLGHGYLEMDRDVFSGGQDFDISMDFRTDQLNALLLFTYNRQTEDYMLVELEAGILSLIIASEGHVTELSMWVGLSYCDGDWKQFSLAKHGPLLSAAVNDWAEETRGVGGALRLRVDSPLYLGGVPRELIHPALDSRSHKHGLGGCIRGLTVRSDETNPPVSQSVNLSVASRRSVRVYLDGCPNSESGYNCRGNDSVLVYSGRKTQAIDHNLQPFTEYLYRIVALAAGGWAAGPWHRGRSRSKVPRSVPPPTSVHSLNGFTAKVSWAPPTGDIRGLIDRYELNAYNRDQPEVPPVRAVYLANGNYTGVLRGLTPSTRYIVTVSACSPVGCTESLHDDNDEENDLRSSLTTPEEAPDAVSLPAADSSPSSLYITWEPPARPNGVITEYLLYHNNHMVYRGKERQQDITGLGVYSTHVLVLSACTSAGCTNSSQVTMLTSQLPPGPLHAPKLTLLDSRTILVEWSRPSQVNGALEFYSVFLSPDGSEPVLVYNSSELFEDHTLRDLTPGTAYTITLSACTGGGCTLSPPSQAQTEESTPENIPAPLVTPLSPHALNVSWTPPDTPNGIITSYGLWRDGRLILNSSSSQRFLVVEGLSPWSRHVLRLQACTARGCGKGPMVEIRTLQTAPEGPILLELTNQSSRSLRARWTAPPRPNGNLSYKLYYKSKDGDGVVDGSTVAGSWLSVTDLQPYTNYSFWIRGCNTQGCVESLPLNVTTTPAAPDGLLPPCLTHATSSSLNVSWSAPAHSNAPGPLRYSLQMRTSPQRPGVRLVENATDTFSYHVEGLSPFTQYVFRVVVSHTHGQTVGPWATLRTAEDSPGPVDPPAVSELHPRSVIVTWVPPSQPNGMITNYTLYLYPSFISSLDFKPSSVSSTSTTLSSTSGLNQSLMPSTEAAHLNPSHDIISTSVPPTPDSRPVSMSTINTGSNNSLSTIQGTRTKLIPKPFSSMRPGITEENQIESTGVSNTSQGPTFISFHPIQTNTATENQSSSVSLSHPEPNATSSENILKQDSFQSPISSLYSAALDSSSSRLSVIVPGNTTSYTFLDLLPYQTYRLQVEACSSVGCSVSEMSQEFRTLPAPPEGVPAPHLYSDTPTSVLLSWGAPESNNGPLERWLIERRVAGTKQVSTVGHLPPDPPPLSFLDSSSALSPWTSYQYRLVLHNQAGNTTGPWVNITTRPSRPAGLNPPRVKVLGPQSLQVTWSPPLIPNGEIHGYEIRLPEPRIFHDSGNASALNITIKDLIPYTNYSITLLSCSNGGGHVGGCTESLPMPATTLPTIPEGLEPLSVVAVSESFLAISWQPPSRPNGPNIRYKLLRRKTHQPLAIATVPTVTAVSPPPSEDLHRWLHVYSGTKLFYQDKGLSRFTHYQYQLEVHNDVGYSSGEIVEAVTMAGVPHHPPSLSAHAVNHTAVQVDWTQPSLQDLQGEVDSYFLTIASAQSSQNVSFPREIVSTVISDLWPSTTYVLSIQVSNGAHNTTKASVNVTTEDGEPEGMSAPEVVPVNSSTVRVLWFPPLQPNGAVTGYYIYLNDLLHGSVDNSSGSYLLGDLMPFTVYNVQVEVCTVYACVRSNVTQTTTVEDLPADLATPHAHVISPRVVRLDWSGPVRPSGIMLGYDVLRRTLRSCAITSTGVTAGEGSGGVKFRCSYLQCPASHGVCGTSCFHPDTQVCCSGLLNTKKAHHQCCEGSYLTLSNSSSPVCCNGKLLPALPDHQCCGGYYVHVKNNENCCPDPSQGRVAVGMGDSCCGGVPYSTKGGQLCCRGSLHDGYGVRCCGGQIVDDTLVCCDDAQRGEVHIYTPGFICCGQEYINSSTSLCCVGKDGNPSMHPAGNETVTLQCCGSKVIHQKEECCNGIGHDPQRHVCADKPTPGLLIQHECMQGAICPVAAASTAYCGSCDLDPSTTACTWLLSAHTQPDTPNATDSPYINITHEALSQGPSTHANRSHNTFKMADENLQLDGSLCASHEEVVYSGDANRYTYTDSVLEPFTTYEYRVRGWNSFGRGSSDVTTVSTSEDKPWGVAPPRWSRLGERDDIIQLLWQAPARPNGDITHYVILRDGQERYRGDETSFTDVGGIRPFQEFSYQLRVCNRAGCTDSTQVVAVTIQGVPEGVQPPVVTALSPSSLHVSWSEATRPNGKIQRSHLNQTGVGTIFTHISGPRNYTVFGLQPYTDYSFVLVGCTAVGCGASSPSTGRTLQAPPADVWTSPRHLIINTSAVELYWDQPPRPNGHISQYRLNRDGHTIFTGDHRDQNYTDTGLVPNRRYVYELQASTGGGTGVSDKYVIQTPVSCPTGIQPPHNVTVLGPHSVSLAWTPPAQLHSSQPVNYNVLLNPGSDNAFLHHAGPDLHLTVTGLQPFTAFYIRVQACQSDGCGVGGEVYIRTLETAPEGLLPPTVKAAGASVLEIHWSPPQQPNGFITSYHIYRRPVGTEEELLVFIWSSGPLEFFDASPALRPFSFLQYRVRSYNSKGSVLSQWALAQTLQAEPQDMVPPTVTPTGAYSAHLKWSEPGQPNGLISHYRLVYKKHQQDPTLNSTAVTALTVEGSVLEATVYGLEPHTQYSLRVEAVNEAGSVSSPWVSIRTLEASPAGLANFTVEQREQGRALLLSWDQPRAPNGIITMYNLYSEGNLEFSGLSRNFLFRRLEPWTMYTLTLEACTLAGCTHSPPQHVTTAAAPPASQPPPRPLLVGPDHVSLTWGPPSQTNGPIGEYSLIGRSLEEFGRERSNEDDVDRGKVLFRESSPQHADSFSYTVTGLRPWTRYEFSVQTHNPAGHTRSPWVTVTTKQASPRGLAPPTASHLQGQPSKVLVAWSPPLEPNGILQSYRIQRNNVSFSFSFDPTVLSYTDEDLLPFSTYSYSIIACTSEGCINSPHTNITTLQAPPATVEAPAVDSITSNSLNISWSKPLTQNGEVTEYVLKLNNQETYRGRNLHKVLSDLQPHTSYHLVLSACTSGGCTSSDRKSVVTGEAPPTGLIPPTLKVTGPESVEVSWRQPEHPNGIITGYELRRDGEVIYVGTETHYHDFTLLPSVEYSYVVRANNSKGAASSAAASAKTPPSAPSGVGLPTLTPLGPSQLRVEWSTPARPNGDILNYTVHQRDPVHLSSSSTVFTPEDGGFSAQHTTLHGLAPYHRYEVRVEACTALGCSASDWSSVLTLEAPPAGQTAPLLDLQPDAHTGLQTTFLLTWSPPAQPNGRVLHYEVYRKLDHTTDTLGSEAATLVYWNASTTCRDEALQPYTVYQYQVWAVNSAGRSASPWANGRTGPAPPEGVGPPIFLRVSATSAVVNIRPPARPNGIVSLYRVFSVNHNNHTLLSEGTSHQQTLHGLRPYTQYWVGVEACTCYKCCSQGPLSELQTLAAPPAHQPPPRPVTLTTRSVQLEWDEPLAPHGVIESCELHLRSPCPQPLQPVPLPCAEGPIEISFFGKRRSYNVTGLQPYSTYQLRAACFNKMGSTASNWTTVTTLSEAPQYVSPFSVGSNLTVICLDWTESFSLNGYLKEFSVTESQLRVYTGFYSYLHVPRISQKTLSFQVTCTTDSGSASTPTIRYSPATGLGPVDPEDSSKEGISMSAAPVYSELWFILLLSLLGLFLLALLLGLLLQRALRKNPSARERPPLVMLQKNRKAGGEMYTFDTVAGCVEISNVVLKSFTVYTEGLPDTKIVGSPMSVLRVPSQTDLAYSQHSLHRSVSQLIDRKSLMMEEGSWDNPLGHDSGLYVEEDEFVDAIKALRSGKKEHTMFTDTHL</sequence>
<feature type="compositionally biased region" description="Polar residues" evidence="13">
    <location>
        <begin position="278"/>
        <end position="296"/>
    </location>
</feature>
<keyword evidence="3" id="KW-0964">Secreted</keyword>
<feature type="domain" description="Fibronectin type-III" evidence="17">
    <location>
        <begin position="4147"/>
        <end position="4233"/>
    </location>
</feature>
<dbReference type="GO" id="GO:0048513">
    <property type="term" value="P:animal organ development"/>
    <property type="evidence" value="ECO:0007669"/>
    <property type="project" value="UniProtKB-ARBA"/>
</dbReference>
<dbReference type="GO" id="GO:0042995">
    <property type="term" value="C:cell projection"/>
    <property type="evidence" value="ECO:0007669"/>
    <property type="project" value="UniProtKB-SubCell"/>
</dbReference>
<feature type="domain" description="Fibronectin type-III" evidence="17">
    <location>
        <begin position="4237"/>
        <end position="4331"/>
    </location>
</feature>
<dbReference type="InterPro" id="IPR036116">
    <property type="entry name" value="FN3_sf"/>
</dbReference>
<dbReference type="FunFam" id="2.60.40.10:FF:001716">
    <property type="entry name" value="Usherin"/>
    <property type="match status" value="1"/>
</dbReference>
<comment type="subcellular location">
    <subcellularLocation>
        <location evidence="2">Cell projection</location>
    </subcellularLocation>
    <subcellularLocation>
        <location evidence="1">Secreted</location>
        <location evidence="1">Extracellular space</location>
        <location evidence="1">Extracellular matrix</location>
        <location evidence="1">Basement membrane</location>
    </subcellularLocation>
</comment>
<feature type="domain" description="Fibronectin type-III" evidence="17">
    <location>
        <begin position="3964"/>
        <end position="4052"/>
    </location>
</feature>
<evidence type="ECO:0000256" key="3">
    <source>
        <dbReference type="ARBA" id="ARBA00022525"/>
    </source>
</evidence>
<evidence type="ECO:0000256" key="12">
    <source>
        <dbReference type="PROSITE-ProRule" id="PRU00460"/>
    </source>
</evidence>
<feature type="domain" description="Fibronectin type-III" evidence="17">
    <location>
        <begin position="3231"/>
        <end position="3345"/>
    </location>
</feature>
<evidence type="ECO:0000256" key="2">
    <source>
        <dbReference type="ARBA" id="ARBA00004316"/>
    </source>
</evidence>
<feature type="domain" description="Fibronectin type-III" evidence="17">
    <location>
        <begin position="4731"/>
        <end position="4823"/>
    </location>
</feature>
<dbReference type="FunFam" id="2.10.25.10:FF:000209">
    <property type="entry name" value="Laminin subunit alpha 5"/>
    <property type="match status" value="1"/>
</dbReference>
<feature type="domain" description="Laminin EGF-like" evidence="16">
    <location>
        <begin position="913"/>
        <end position="967"/>
    </location>
</feature>
<feature type="domain" description="Fibronectin type-III" evidence="17">
    <location>
        <begin position="5206"/>
        <end position="5295"/>
    </location>
</feature>
<dbReference type="InterPro" id="IPR050713">
    <property type="entry name" value="RTP_Phos/Ushers"/>
</dbReference>
<feature type="domain" description="Fibronectin type-III" evidence="17">
    <location>
        <begin position="4994"/>
        <end position="5099"/>
    </location>
</feature>
<feature type="disulfide bond" evidence="12">
    <location>
        <begin position="1228"/>
        <end position="1245"/>
    </location>
</feature>
<feature type="domain" description="Fibronectin type-III" evidence="17">
    <location>
        <begin position="4332"/>
        <end position="4426"/>
    </location>
</feature>
<feature type="disulfide bond" evidence="12">
    <location>
        <begin position="883"/>
        <end position="892"/>
    </location>
</feature>
<feature type="domain" description="Fibronectin type-III" evidence="17">
    <location>
        <begin position="1472"/>
        <end position="1589"/>
    </location>
</feature>
<feature type="region of interest" description="Disordered" evidence="13">
    <location>
        <begin position="278"/>
        <end position="305"/>
    </location>
</feature>
<feature type="disulfide bond" evidence="12">
    <location>
        <begin position="1091"/>
        <end position="1100"/>
    </location>
</feature>